<proteinExistence type="predicted"/>
<feature type="transmembrane region" description="Helical" evidence="5">
    <location>
        <begin position="26"/>
        <end position="46"/>
    </location>
</feature>
<dbReference type="PANTHER" id="PTHR11132">
    <property type="entry name" value="SOLUTE CARRIER FAMILY 35"/>
    <property type="match status" value="1"/>
</dbReference>
<sequence length="348" mass="39133">MQYNKNKIIAYQPLLDENATNLCAKYINIVFVVSAYWIISIITVFVNKALLSSKIVGLEAPLFVTWFQCVISALICFTMSKLAKTCPRYISFPEGNPWHRDTIKKVLPLSILFTSMIVTNNLCLKYVGVAFYYVGRSLTTVFNVVLSFLLLGQRTSTNCILCCVMIVCGFWLGVDQESLTDSFSLKGTVFGVLGSLSLSLFSIFTKKVLPYVNQEIWLLSYYNNVYSCILFLPLILINGEISEIMNYENLGESWFWTAMSIGGVCGFAIGFVTALQIKVTSPLTHNISGTAKACAQTVIATFWFDELKSTLWWTSNVIVLLGSAMYTRIKQLEMSRAHMKDTKMTQKV</sequence>
<dbReference type="Pfam" id="PF03151">
    <property type="entry name" value="TPT"/>
    <property type="match status" value="1"/>
</dbReference>
<evidence type="ECO:0000256" key="1">
    <source>
        <dbReference type="ARBA" id="ARBA00004141"/>
    </source>
</evidence>
<feature type="transmembrane region" description="Helical" evidence="5">
    <location>
        <begin position="133"/>
        <end position="151"/>
    </location>
</feature>
<dbReference type="InterPro" id="IPR050186">
    <property type="entry name" value="TPT_transporter"/>
</dbReference>
<evidence type="ECO:0000256" key="5">
    <source>
        <dbReference type="SAM" id="Phobius"/>
    </source>
</evidence>
<evidence type="ECO:0000256" key="4">
    <source>
        <dbReference type="ARBA" id="ARBA00023136"/>
    </source>
</evidence>
<feature type="transmembrane region" description="Helical" evidence="5">
    <location>
        <begin position="216"/>
        <end position="235"/>
    </location>
</feature>
<dbReference type="GO" id="GO:0016020">
    <property type="term" value="C:membrane"/>
    <property type="evidence" value="ECO:0007669"/>
    <property type="project" value="UniProtKB-SubCell"/>
</dbReference>
<dbReference type="InterPro" id="IPR004853">
    <property type="entry name" value="Sugar_P_trans_dom"/>
</dbReference>
<evidence type="ECO:0000256" key="3">
    <source>
        <dbReference type="ARBA" id="ARBA00022989"/>
    </source>
</evidence>
<feature type="transmembrane region" description="Helical" evidence="5">
    <location>
        <begin position="158"/>
        <end position="174"/>
    </location>
</feature>
<keyword evidence="3 5" id="KW-1133">Transmembrane helix</keyword>
<feature type="domain" description="Sugar phosphate transporter" evidence="6">
    <location>
        <begin position="29"/>
        <end position="326"/>
    </location>
</feature>
<dbReference type="OMA" id="WWTSNIV"/>
<dbReference type="AlphaFoldDB" id="A0A336L574"/>
<evidence type="ECO:0000259" key="6">
    <source>
        <dbReference type="Pfam" id="PF03151"/>
    </source>
</evidence>
<feature type="transmembrane region" description="Helical" evidence="5">
    <location>
        <begin position="58"/>
        <end position="79"/>
    </location>
</feature>
<feature type="transmembrane region" description="Helical" evidence="5">
    <location>
        <begin position="106"/>
        <end position="127"/>
    </location>
</feature>
<dbReference type="SUPFAM" id="SSF103481">
    <property type="entry name" value="Multidrug resistance efflux transporter EmrE"/>
    <property type="match status" value="1"/>
</dbReference>
<organism evidence="7">
    <name type="scientific">Culicoides sonorensis</name>
    <name type="common">Biting midge</name>
    <dbReference type="NCBI Taxonomy" id="179676"/>
    <lineage>
        <taxon>Eukaryota</taxon>
        <taxon>Metazoa</taxon>
        <taxon>Ecdysozoa</taxon>
        <taxon>Arthropoda</taxon>
        <taxon>Hexapoda</taxon>
        <taxon>Insecta</taxon>
        <taxon>Pterygota</taxon>
        <taxon>Neoptera</taxon>
        <taxon>Endopterygota</taxon>
        <taxon>Diptera</taxon>
        <taxon>Nematocera</taxon>
        <taxon>Chironomoidea</taxon>
        <taxon>Ceratopogonidae</taxon>
        <taxon>Ceratopogoninae</taxon>
        <taxon>Culicoides</taxon>
        <taxon>Monoculicoides</taxon>
    </lineage>
</organism>
<name>A0A336L574_CULSO</name>
<reference evidence="7" key="1">
    <citation type="submission" date="2018-04" db="EMBL/GenBank/DDBJ databases">
        <authorList>
            <person name="Go L.Y."/>
            <person name="Mitchell J.A."/>
        </authorList>
    </citation>
    <scope>NUCLEOTIDE SEQUENCE</scope>
    <source>
        <tissue evidence="7">Whole organism</tissue>
    </source>
</reference>
<gene>
    <name evidence="7" type="primary">CSON004002</name>
</gene>
<dbReference type="EMBL" id="UFQS01001768">
    <property type="protein sequence ID" value="SSX12281.1"/>
    <property type="molecule type" value="Genomic_DNA"/>
</dbReference>
<dbReference type="VEuPathDB" id="VectorBase:CSON004002"/>
<evidence type="ECO:0000313" key="7">
    <source>
        <dbReference type="EMBL" id="SSX12281.1"/>
    </source>
</evidence>
<dbReference type="InterPro" id="IPR037185">
    <property type="entry name" value="EmrE-like"/>
</dbReference>
<evidence type="ECO:0000313" key="8">
    <source>
        <dbReference type="EMBL" id="SSX31732.1"/>
    </source>
</evidence>
<comment type="subcellular location">
    <subcellularLocation>
        <location evidence="1">Membrane</location>
        <topology evidence="1">Multi-pass membrane protein</topology>
    </subcellularLocation>
</comment>
<keyword evidence="2 5" id="KW-0812">Transmembrane</keyword>
<accession>A0A336L574</accession>
<dbReference type="EMBL" id="UFQT01001768">
    <property type="protein sequence ID" value="SSX31732.1"/>
    <property type="molecule type" value="Genomic_DNA"/>
</dbReference>
<feature type="transmembrane region" description="Helical" evidence="5">
    <location>
        <begin position="186"/>
        <end position="204"/>
    </location>
</feature>
<evidence type="ECO:0000256" key="2">
    <source>
        <dbReference type="ARBA" id="ARBA00022692"/>
    </source>
</evidence>
<protein>
    <submittedName>
        <fullName evidence="7">CSON004002 protein</fullName>
    </submittedName>
</protein>
<keyword evidence="4 5" id="KW-0472">Membrane</keyword>
<feature type="transmembrane region" description="Helical" evidence="5">
    <location>
        <begin position="255"/>
        <end position="275"/>
    </location>
</feature>
<reference evidence="8" key="2">
    <citation type="submission" date="2018-07" db="EMBL/GenBank/DDBJ databases">
        <authorList>
            <person name="Quirk P.G."/>
            <person name="Krulwich T.A."/>
        </authorList>
    </citation>
    <scope>NUCLEOTIDE SEQUENCE</scope>
</reference>